<accession>A0ABU1MHA3</accession>
<dbReference type="InterPro" id="IPR034804">
    <property type="entry name" value="SQR/QFR_C/D"/>
</dbReference>
<reference evidence="17 18" key="1">
    <citation type="submission" date="2023-07" db="EMBL/GenBank/DDBJ databases">
        <title>Sorghum-associated microbial communities from plants grown in Nebraska, USA.</title>
        <authorList>
            <person name="Schachtman D."/>
        </authorList>
    </citation>
    <scope>NUCLEOTIDE SEQUENCE [LARGE SCALE GENOMIC DNA]</scope>
    <source>
        <strain evidence="17 18">DS1027</strain>
    </source>
</reference>
<dbReference type="SUPFAM" id="SSF81343">
    <property type="entry name" value="Fumarate reductase respiratory complex transmembrane subunits"/>
    <property type="match status" value="1"/>
</dbReference>
<evidence type="ECO:0000256" key="4">
    <source>
        <dbReference type="ARBA" id="ARBA00005163"/>
    </source>
</evidence>
<keyword evidence="8" id="KW-0816">Tricarboxylic acid cycle</keyword>
<dbReference type="EMBL" id="JAVDRD010000001">
    <property type="protein sequence ID" value="MDR6509715.1"/>
    <property type="molecule type" value="Genomic_DNA"/>
</dbReference>
<dbReference type="Proteomes" id="UP001184150">
    <property type="component" value="Unassembled WGS sequence"/>
</dbReference>
<keyword evidence="13 16" id="KW-1133">Transmembrane helix</keyword>
<keyword evidence="7" id="KW-0813">Transport</keyword>
<feature type="transmembrane region" description="Helical" evidence="16">
    <location>
        <begin position="28"/>
        <end position="47"/>
    </location>
</feature>
<evidence type="ECO:0000256" key="5">
    <source>
        <dbReference type="ARBA" id="ARBA00011558"/>
    </source>
</evidence>
<comment type="subunit">
    <text evidence="5">Part of an enzyme complex containing four subunits: a flavoprotein, an iron-sulfur protein, plus two membrane-anchoring proteins, SdhC and SdhD.</text>
</comment>
<dbReference type="InterPro" id="IPR014312">
    <property type="entry name" value="Succ_DH_anchor"/>
</dbReference>
<keyword evidence="10 16" id="KW-0812">Transmembrane</keyword>
<evidence type="ECO:0000256" key="3">
    <source>
        <dbReference type="ARBA" id="ARBA00004141"/>
    </source>
</evidence>
<evidence type="ECO:0000256" key="16">
    <source>
        <dbReference type="SAM" id="Phobius"/>
    </source>
</evidence>
<dbReference type="Gene3D" id="1.20.1300.10">
    <property type="entry name" value="Fumarate reductase/succinate dehydrogenase, transmembrane subunit"/>
    <property type="match status" value="1"/>
</dbReference>
<evidence type="ECO:0000313" key="17">
    <source>
        <dbReference type="EMBL" id="MDR6509715.1"/>
    </source>
</evidence>
<feature type="transmembrane region" description="Helical" evidence="16">
    <location>
        <begin position="59"/>
        <end position="79"/>
    </location>
</feature>
<comment type="subcellular location">
    <subcellularLocation>
        <location evidence="3">Membrane</location>
        <topology evidence="3">Multi-pass membrane protein</topology>
    </subcellularLocation>
</comment>
<protein>
    <recommendedName>
        <fullName evidence="6">Succinate dehydrogenase hydrophobic membrane anchor subunit</fullName>
    </recommendedName>
</protein>
<keyword evidence="14" id="KW-0408">Iron</keyword>
<evidence type="ECO:0000256" key="6">
    <source>
        <dbReference type="ARBA" id="ARBA00019425"/>
    </source>
</evidence>
<comment type="function">
    <text evidence="2">Membrane-anchoring subunit of succinate dehydrogenase (SDH).</text>
</comment>
<evidence type="ECO:0000256" key="8">
    <source>
        <dbReference type="ARBA" id="ARBA00022532"/>
    </source>
</evidence>
<evidence type="ECO:0000256" key="7">
    <source>
        <dbReference type="ARBA" id="ARBA00022448"/>
    </source>
</evidence>
<dbReference type="Pfam" id="PF01127">
    <property type="entry name" value="Sdh_cyt"/>
    <property type="match status" value="1"/>
</dbReference>
<comment type="pathway">
    <text evidence="4">Carbohydrate metabolism; tricarboxylic acid cycle.</text>
</comment>
<keyword evidence="15 16" id="KW-0472">Membrane</keyword>
<evidence type="ECO:0000256" key="13">
    <source>
        <dbReference type="ARBA" id="ARBA00022989"/>
    </source>
</evidence>
<sequence length="127" mass="13429">MGNGTSIGRVRGLGSSHAGTHHWLAQRLTAVGNLIVIPFLGISLALLPAHDYVTVHGWAAKPLSATMLVLLVLNTLYHARLGVQVMLEDYIHEEGGKVASWMLINFVPAAAAVFGIVSIIRIALGAA</sequence>
<evidence type="ECO:0000256" key="9">
    <source>
        <dbReference type="ARBA" id="ARBA00022617"/>
    </source>
</evidence>
<feature type="transmembrane region" description="Helical" evidence="16">
    <location>
        <begin position="99"/>
        <end position="124"/>
    </location>
</feature>
<evidence type="ECO:0000313" key="18">
    <source>
        <dbReference type="Proteomes" id="UP001184150"/>
    </source>
</evidence>
<dbReference type="NCBIfam" id="TIGR02968">
    <property type="entry name" value="succ_dehyd_anc"/>
    <property type="match status" value="1"/>
</dbReference>
<keyword evidence="18" id="KW-1185">Reference proteome</keyword>
<keyword evidence="12" id="KW-0249">Electron transport</keyword>
<dbReference type="CDD" id="cd03495">
    <property type="entry name" value="SQR_TypeC_SdhD_like"/>
    <property type="match status" value="1"/>
</dbReference>
<comment type="caution">
    <text evidence="17">The sequence shown here is derived from an EMBL/GenBank/DDBJ whole genome shotgun (WGS) entry which is preliminary data.</text>
</comment>
<evidence type="ECO:0000256" key="15">
    <source>
        <dbReference type="ARBA" id="ARBA00023136"/>
    </source>
</evidence>
<organism evidence="17 18">
    <name type="scientific">Novosphingobium capsulatum</name>
    <dbReference type="NCBI Taxonomy" id="13688"/>
    <lineage>
        <taxon>Bacteria</taxon>
        <taxon>Pseudomonadati</taxon>
        <taxon>Pseudomonadota</taxon>
        <taxon>Alphaproteobacteria</taxon>
        <taxon>Sphingomonadales</taxon>
        <taxon>Sphingomonadaceae</taxon>
        <taxon>Novosphingobium</taxon>
    </lineage>
</organism>
<name>A0ABU1MHA3_9SPHN</name>
<keyword evidence="11" id="KW-0479">Metal-binding</keyword>
<dbReference type="InterPro" id="IPR000701">
    <property type="entry name" value="SuccDH_FuR_B_TM-su"/>
</dbReference>
<evidence type="ECO:0000256" key="1">
    <source>
        <dbReference type="ARBA" id="ARBA00001971"/>
    </source>
</evidence>
<gene>
    <name evidence="17" type="ORF">J2792_000555</name>
</gene>
<evidence type="ECO:0000256" key="11">
    <source>
        <dbReference type="ARBA" id="ARBA00022723"/>
    </source>
</evidence>
<dbReference type="RefSeq" id="WP_022675380.1">
    <property type="nucleotide sequence ID" value="NZ_CP140000.1"/>
</dbReference>
<evidence type="ECO:0000256" key="14">
    <source>
        <dbReference type="ARBA" id="ARBA00023004"/>
    </source>
</evidence>
<keyword evidence="9" id="KW-0349">Heme</keyword>
<comment type="cofactor">
    <cofactor evidence="1">
        <name>heme</name>
        <dbReference type="ChEBI" id="CHEBI:30413"/>
    </cofactor>
</comment>
<evidence type="ECO:0000256" key="12">
    <source>
        <dbReference type="ARBA" id="ARBA00022982"/>
    </source>
</evidence>
<evidence type="ECO:0000256" key="2">
    <source>
        <dbReference type="ARBA" id="ARBA00004050"/>
    </source>
</evidence>
<evidence type="ECO:0000256" key="10">
    <source>
        <dbReference type="ARBA" id="ARBA00022692"/>
    </source>
</evidence>
<proteinExistence type="predicted"/>